<dbReference type="EMBL" id="JBANRG010000059">
    <property type="protein sequence ID" value="KAK7442281.1"/>
    <property type="molecule type" value="Genomic_DNA"/>
</dbReference>
<feature type="region of interest" description="Disordered" evidence="1">
    <location>
        <begin position="40"/>
        <end position="142"/>
    </location>
</feature>
<comment type="caution">
    <text evidence="2">The sequence shown here is derived from an EMBL/GenBank/DDBJ whole genome shotgun (WGS) entry which is preliminary data.</text>
</comment>
<feature type="compositionally biased region" description="Polar residues" evidence="1">
    <location>
        <begin position="85"/>
        <end position="99"/>
    </location>
</feature>
<keyword evidence="3" id="KW-1185">Reference proteome</keyword>
<evidence type="ECO:0000313" key="2">
    <source>
        <dbReference type="EMBL" id="KAK7442281.1"/>
    </source>
</evidence>
<gene>
    <name evidence="2" type="ORF">VKT23_016253</name>
</gene>
<accession>A0ABR1J009</accession>
<proteinExistence type="predicted"/>
<feature type="compositionally biased region" description="Polar residues" evidence="1">
    <location>
        <begin position="40"/>
        <end position="54"/>
    </location>
</feature>
<feature type="compositionally biased region" description="Basic and acidic residues" evidence="1">
    <location>
        <begin position="74"/>
        <end position="84"/>
    </location>
</feature>
<name>A0ABR1J009_9AGAR</name>
<reference evidence="2 3" key="1">
    <citation type="submission" date="2024-01" db="EMBL/GenBank/DDBJ databases">
        <title>A draft genome for the cacao thread blight pathogen Marasmiellus scandens.</title>
        <authorList>
            <person name="Baruah I.K."/>
            <person name="Leung J."/>
            <person name="Bukari Y."/>
            <person name="Amoako-Attah I."/>
            <person name="Meinhardt L.W."/>
            <person name="Bailey B.A."/>
            <person name="Cohen S.P."/>
        </authorList>
    </citation>
    <scope>NUCLEOTIDE SEQUENCE [LARGE SCALE GENOMIC DNA]</scope>
    <source>
        <strain evidence="2 3">GH-19</strain>
    </source>
</reference>
<sequence length="156" mass="17151">MPPSTMSEIGLCPQFISSSSRQSLCNSPIKFSMVLTCQTQPTARATRSCTNNSDLHPPLDAEPSRTKRGRSKKKTSDSDPKNTFESEQTLPGSEATTSAALEEIQRKDDSESVAPATPLETGDHDLDAAVKEKDDLHGTNKRVQEEMRKFQVHQFG</sequence>
<protein>
    <submittedName>
        <fullName evidence="2">Uncharacterized protein</fullName>
    </submittedName>
</protein>
<feature type="compositionally biased region" description="Basic and acidic residues" evidence="1">
    <location>
        <begin position="121"/>
        <end position="142"/>
    </location>
</feature>
<evidence type="ECO:0000313" key="3">
    <source>
        <dbReference type="Proteomes" id="UP001498398"/>
    </source>
</evidence>
<dbReference type="Proteomes" id="UP001498398">
    <property type="component" value="Unassembled WGS sequence"/>
</dbReference>
<organism evidence="2 3">
    <name type="scientific">Marasmiellus scandens</name>
    <dbReference type="NCBI Taxonomy" id="2682957"/>
    <lineage>
        <taxon>Eukaryota</taxon>
        <taxon>Fungi</taxon>
        <taxon>Dikarya</taxon>
        <taxon>Basidiomycota</taxon>
        <taxon>Agaricomycotina</taxon>
        <taxon>Agaricomycetes</taxon>
        <taxon>Agaricomycetidae</taxon>
        <taxon>Agaricales</taxon>
        <taxon>Marasmiineae</taxon>
        <taxon>Omphalotaceae</taxon>
        <taxon>Marasmiellus</taxon>
    </lineage>
</organism>
<evidence type="ECO:0000256" key="1">
    <source>
        <dbReference type="SAM" id="MobiDB-lite"/>
    </source>
</evidence>